<feature type="region of interest" description="Disordered" evidence="1">
    <location>
        <begin position="1"/>
        <end position="24"/>
    </location>
</feature>
<feature type="compositionally biased region" description="Polar residues" evidence="1">
    <location>
        <begin position="15"/>
        <end position="24"/>
    </location>
</feature>
<evidence type="ECO:0008006" key="5">
    <source>
        <dbReference type="Google" id="ProtNLM"/>
    </source>
</evidence>
<feature type="transmembrane region" description="Helical" evidence="2">
    <location>
        <begin position="111"/>
        <end position="141"/>
    </location>
</feature>
<sequence>MKDHSTNQDSRKQSTRSQANGTGAVTESTSRLSAIGVGAAVVLFSGYIFPIFGQIVGGIASGYLRGCDRRESAITGGLAAALATMPGLLLVFGIVFFLFSPLSFDPGSMLVLFGIIAFFYVALIAIAAGIGALGGVIGATVTNRSAPTNEKHH</sequence>
<keyword evidence="4" id="KW-1185">Reference proteome</keyword>
<evidence type="ECO:0000313" key="3">
    <source>
        <dbReference type="EMBL" id="TYL39913.1"/>
    </source>
</evidence>
<keyword evidence="2" id="KW-0812">Transmembrane</keyword>
<reference evidence="3" key="1">
    <citation type="submission" date="2017-11" db="EMBL/GenBank/DDBJ databases">
        <authorList>
            <person name="Kajale S.C."/>
            <person name="Sharma A."/>
        </authorList>
    </citation>
    <scope>NUCLEOTIDE SEQUENCE</scope>
    <source>
        <strain evidence="3">LS1_42</strain>
    </source>
</reference>
<comment type="caution">
    <text evidence="3">The sequence shown here is derived from an EMBL/GenBank/DDBJ whole genome shotgun (WGS) entry which is preliminary data.</text>
</comment>
<feature type="transmembrane region" description="Helical" evidence="2">
    <location>
        <begin position="76"/>
        <end position="99"/>
    </location>
</feature>
<dbReference type="Proteomes" id="UP000766904">
    <property type="component" value="Unassembled WGS sequence"/>
</dbReference>
<gene>
    <name evidence="3" type="ORF">CV102_06470</name>
</gene>
<feature type="compositionally biased region" description="Basic and acidic residues" evidence="1">
    <location>
        <begin position="1"/>
        <end position="12"/>
    </location>
</feature>
<evidence type="ECO:0000256" key="1">
    <source>
        <dbReference type="SAM" id="MobiDB-lite"/>
    </source>
</evidence>
<dbReference type="AlphaFoldDB" id="A0A8J8Q772"/>
<feature type="transmembrane region" description="Helical" evidence="2">
    <location>
        <begin position="35"/>
        <end position="64"/>
    </location>
</feature>
<dbReference type="InterPro" id="IPR040493">
    <property type="entry name" value="DUF5518"/>
</dbReference>
<keyword evidence="2" id="KW-1133">Transmembrane helix</keyword>
<organism evidence="3 4">
    <name type="scientific">Natronococcus pandeyae</name>
    <dbReference type="NCBI Taxonomy" id="2055836"/>
    <lineage>
        <taxon>Archaea</taxon>
        <taxon>Methanobacteriati</taxon>
        <taxon>Methanobacteriota</taxon>
        <taxon>Stenosarchaea group</taxon>
        <taxon>Halobacteria</taxon>
        <taxon>Halobacteriales</taxon>
        <taxon>Natrialbaceae</taxon>
        <taxon>Natronococcus</taxon>
    </lineage>
</organism>
<protein>
    <recommendedName>
        <fullName evidence="5">DUF5518 domain-containing protein</fullName>
    </recommendedName>
</protein>
<accession>A0A8J8Q772</accession>
<dbReference type="Pfam" id="PF17647">
    <property type="entry name" value="DUF5518"/>
    <property type="match status" value="1"/>
</dbReference>
<evidence type="ECO:0000256" key="2">
    <source>
        <dbReference type="SAM" id="Phobius"/>
    </source>
</evidence>
<dbReference type="RefSeq" id="WP_148857045.1">
    <property type="nucleotide sequence ID" value="NZ_PHNJ01000002.1"/>
</dbReference>
<keyword evidence="2" id="KW-0472">Membrane</keyword>
<evidence type="ECO:0000313" key="4">
    <source>
        <dbReference type="Proteomes" id="UP000766904"/>
    </source>
</evidence>
<proteinExistence type="predicted"/>
<name>A0A8J8Q772_9EURY</name>
<dbReference type="EMBL" id="PHNJ01000002">
    <property type="protein sequence ID" value="TYL39913.1"/>
    <property type="molecule type" value="Genomic_DNA"/>
</dbReference>